<dbReference type="Gene3D" id="3.20.20.10">
    <property type="entry name" value="Alanine racemase"/>
    <property type="match status" value="1"/>
</dbReference>
<evidence type="ECO:0000313" key="5">
    <source>
        <dbReference type="Proteomes" id="UP000194267"/>
    </source>
</evidence>
<evidence type="ECO:0000259" key="3">
    <source>
        <dbReference type="Pfam" id="PF01168"/>
    </source>
</evidence>
<dbReference type="AlphaFoldDB" id="A0A1Y2T1H9"/>
<keyword evidence="1" id="KW-0663">Pyridoxal phosphate</keyword>
<feature type="domain" description="Alanine racemase N-terminal" evidence="3">
    <location>
        <begin position="1"/>
        <end position="69"/>
    </location>
</feature>
<proteinExistence type="inferred from homology"/>
<protein>
    <recommendedName>
        <fullName evidence="3">Alanine racemase N-terminal domain-containing protein</fullName>
    </recommendedName>
</protein>
<evidence type="ECO:0000256" key="2">
    <source>
        <dbReference type="RuleBase" id="RU004514"/>
    </source>
</evidence>
<comment type="caution">
    <text evidence="4">The sequence shown here is derived from an EMBL/GenBank/DDBJ whole genome shotgun (WGS) entry which is preliminary data.</text>
</comment>
<dbReference type="SUPFAM" id="SSF51419">
    <property type="entry name" value="PLP-binding barrel"/>
    <property type="match status" value="1"/>
</dbReference>
<dbReference type="GO" id="GO:0030170">
    <property type="term" value="F:pyridoxal phosphate binding"/>
    <property type="evidence" value="ECO:0007669"/>
    <property type="project" value="InterPro"/>
</dbReference>
<evidence type="ECO:0000256" key="1">
    <source>
        <dbReference type="ARBA" id="ARBA00022898"/>
    </source>
</evidence>
<sequence>MTMAPLSDNPEDARPHFRRLRELRDQMQALGLEGINLEHLSMGMSGDFEVAVEEGATLVRVGTAIFGPRDEHPGR</sequence>
<accession>A0A1Y2T1H9</accession>
<dbReference type="InterPro" id="IPR029066">
    <property type="entry name" value="PLP-binding_barrel"/>
</dbReference>
<dbReference type="Pfam" id="PF01168">
    <property type="entry name" value="Ala_racemase_N"/>
    <property type="match status" value="1"/>
</dbReference>
<dbReference type="Proteomes" id="UP000194267">
    <property type="component" value="Unassembled WGS sequence"/>
</dbReference>
<dbReference type="InterPro" id="IPR001608">
    <property type="entry name" value="Ala_racemase_N"/>
</dbReference>
<evidence type="ECO:0000313" key="4">
    <source>
        <dbReference type="EMBL" id="OTA40199.1"/>
    </source>
</evidence>
<name>A0A1Y2T1H9_SYMTR</name>
<dbReference type="PANTHER" id="PTHR10146">
    <property type="entry name" value="PROLINE SYNTHETASE CO-TRANSCRIBED BACTERIAL HOMOLOG PROTEIN"/>
    <property type="match status" value="1"/>
</dbReference>
<gene>
    <name evidence="4" type="ORF">A6D92_21755</name>
</gene>
<organism evidence="4 5">
    <name type="scientific">Symbiobacterium thermophilum</name>
    <dbReference type="NCBI Taxonomy" id="2734"/>
    <lineage>
        <taxon>Bacteria</taxon>
        <taxon>Bacillati</taxon>
        <taxon>Bacillota</taxon>
        <taxon>Clostridia</taxon>
        <taxon>Eubacteriales</taxon>
        <taxon>Symbiobacteriaceae</taxon>
        <taxon>Symbiobacterium</taxon>
    </lineage>
</organism>
<dbReference type="PANTHER" id="PTHR10146:SF14">
    <property type="entry name" value="PYRIDOXAL PHOSPHATE HOMEOSTASIS PROTEIN"/>
    <property type="match status" value="1"/>
</dbReference>
<dbReference type="InterPro" id="IPR011078">
    <property type="entry name" value="PyrdxlP_homeostasis"/>
</dbReference>
<dbReference type="EMBL" id="LWLV01002439">
    <property type="protein sequence ID" value="OTA40199.1"/>
    <property type="molecule type" value="Genomic_DNA"/>
</dbReference>
<comment type="similarity">
    <text evidence="2">Belongs to the pyridoxal phosphate-binding protein YggS/PROSC family.</text>
</comment>
<reference evidence="5" key="1">
    <citation type="submission" date="2016-04" db="EMBL/GenBank/DDBJ databases">
        <authorList>
            <person name="Antunes L.P."/>
            <person name="Martins L.F."/>
            <person name="Pereira R.V."/>
            <person name="Thomas A.M."/>
            <person name="Barbosa D."/>
            <person name="Nascimento L."/>
            <person name="Silva G.M."/>
            <person name="Condomitti G.W."/>
            <person name="Digiampietri L.A."/>
            <person name="Lombardi K.C."/>
            <person name="Ramos P.L."/>
            <person name="Quaggio R.B."/>
            <person name="Oliveira J.C."/>
            <person name="Pascon R.C."/>
            <person name="Cruz J.B."/>
            <person name="Silva A.M."/>
            <person name="Setubal J.C."/>
        </authorList>
    </citation>
    <scope>NUCLEOTIDE SEQUENCE [LARGE SCALE GENOMIC DNA]</scope>
</reference>